<feature type="domain" description="NWD NACHT-NTPase N-terminal" evidence="2">
    <location>
        <begin position="101"/>
        <end position="232"/>
    </location>
</feature>
<dbReference type="Pfam" id="PF22939">
    <property type="entry name" value="WHD_GPIID"/>
    <property type="match status" value="1"/>
</dbReference>
<feature type="region of interest" description="Disordered" evidence="1">
    <location>
        <begin position="32"/>
        <end position="95"/>
    </location>
</feature>
<dbReference type="Pfam" id="PF17100">
    <property type="entry name" value="NACHT_N"/>
    <property type="match status" value="1"/>
</dbReference>
<evidence type="ECO:0000313" key="5">
    <source>
        <dbReference type="Proteomes" id="UP000015530"/>
    </source>
</evidence>
<evidence type="ECO:0000256" key="1">
    <source>
        <dbReference type="SAM" id="MobiDB-lite"/>
    </source>
</evidence>
<dbReference type="PANTHER" id="PTHR10039:SF14">
    <property type="entry name" value="NACHT DOMAIN-CONTAINING PROTEIN"/>
    <property type="match status" value="1"/>
</dbReference>
<name>T0LL04_COLGC</name>
<organism evidence="4 5">
    <name type="scientific">Colletotrichum gloeosporioides (strain Cg-14)</name>
    <name type="common">Anthracnose fungus</name>
    <name type="synonym">Glomerella cingulata</name>
    <dbReference type="NCBI Taxonomy" id="1237896"/>
    <lineage>
        <taxon>Eukaryota</taxon>
        <taxon>Fungi</taxon>
        <taxon>Dikarya</taxon>
        <taxon>Ascomycota</taxon>
        <taxon>Pezizomycotina</taxon>
        <taxon>Sordariomycetes</taxon>
        <taxon>Hypocreomycetidae</taxon>
        <taxon>Glomerellales</taxon>
        <taxon>Glomerellaceae</taxon>
        <taxon>Colletotrichum</taxon>
        <taxon>Colletotrichum gloeosporioides species complex</taxon>
    </lineage>
</organism>
<dbReference type="Proteomes" id="UP000015530">
    <property type="component" value="Unassembled WGS sequence"/>
</dbReference>
<dbReference type="EMBL" id="AMYD01001615">
    <property type="protein sequence ID" value="EQB52351.1"/>
    <property type="molecule type" value="Genomic_DNA"/>
</dbReference>
<dbReference type="InterPro" id="IPR054471">
    <property type="entry name" value="GPIID_WHD"/>
</dbReference>
<dbReference type="HOGENOM" id="CLU_552071_0_0_1"/>
<feature type="compositionally biased region" description="Polar residues" evidence="1">
    <location>
        <begin position="76"/>
        <end position="90"/>
    </location>
</feature>
<evidence type="ECO:0000313" key="4">
    <source>
        <dbReference type="EMBL" id="EQB52351.1"/>
    </source>
</evidence>
<dbReference type="STRING" id="1237896.T0LL04"/>
<feature type="compositionally biased region" description="Basic and acidic residues" evidence="1">
    <location>
        <begin position="40"/>
        <end position="59"/>
    </location>
</feature>
<comment type="caution">
    <text evidence="4">The sequence shown here is derived from an EMBL/GenBank/DDBJ whole genome shotgun (WGS) entry which is preliminary data.</text>
</comment>
<sequence length="494" mass="56303">MSLPELVSIMDKRSKKRPAWSFREKFKSFFSKKTMSSSQHEVHLESDDGKASSNDKAEPEGEAPALAHHYDGDNSAPATQQDEDTPISNSKTDRHGKLASEIWEAAFEEVKADEKMNNFALFYEEQIKKVVDQENPRTPMDGESFEQIGKEQCLEIVGKTLKDVEKHQEAKDNAITVLTVVKGLSSFIGSMLSECPPAALAWAGICSCIPIITAPMEQDKDMMIGLQHICDRAPTDKDKRQIQEEISIVMDYRLGKLKEDFPDMSDEVVGILRTGLAENGSEQRTYLWMHLMFDYIRKNRFCTREEWREIFRNPPDTVDRTYEGLLQSVTPQAKERVRTLLALILAAKRPLTVAELSTAVNCRINTLESRKFDLDDIPDEKEFGSWIRWECGSFVTIYEGKAFLIHQTAKEFLLEAPEADHGGWQGSMTKHVIHQYMAESCISFLSLEKFQQQEHADYVQTKISSLGEDATMAILKLVAKLKVYVLKLLWFIQQ</sequence>
<protein>
    <submittedName>
        <fullName evidence="4">Uncharacterized protein</fullName>
    </submittedName>
</protein>
<accession>T0LL04</accession>
<dbReference type="PANTHER" id="PTHR10039">
    <property type="entry name" value="AMELOGENIN"/>
    <property type="match status" value="1"/>
</dbReference>
<evidence type="ECO:0000259" key="2">
    <source>
        <dbReference type="Pfam" id="PF17100"/>
    </source>
</evidence>
<gene>
    <name evidence="4" type="ORF">CGLO_08035</name>
</gene>
<proteinExistence type="predicted"/>
<dbReference type="AlphaFoldDB" id="T0LL04"/>
<dbReference type="OrthoDB" id="163438at2759"/>
<dbReference type="InterPro" id="IPR031359">
    <property type="entry name" value="NACHT_N"/>
</dbReference>
<feature type="domain" description="GPI inositol-deacylase winged helix" evidence="3">
    <location>
        <begin position="332"/>
        <end position="415"/>
    </location>
</feature>
<reference evidence="5" key="1">
    <citation type="journal article" date="2013" name="Mol. Plant Microbe Interact.">
        <title>Global aspects of pacC regulation of pathogenicity genes in Colletotrichum gloeosporioides as revealed by transcriptome analysis.</title>
        <authorList>
            <person name="Alkan N."/>
            <person name="Meng X."/>
            <person name="Friedlander G."/>
            <person name="Reuveni E."/>
            <person name="Sukno S."/>
            <person name="Sherman A."/>
            <person name="Thon M."/>
            <person name="Fluhr R."/>
            <person name="Prusky D."/>
        </authorList>
    </citation>
    <scope>NUCLEOTIDE SEQUENCE [LARGE SCALE GENOMIC DNA]</scope>
    <source>
        <strain evidence="5">Cg-14</strain>
    </source>
</reference>
<evidence type="ECO:0000259" key="3">
    <source>
        <dbReference type="Pfam" id="PF22939"/>
    </source>
</evidence>